<keyword evidence="4" id="KW-0808">Transferase</keyword>
<dbReference type="InterPro" id="IPR011324">
    <property type="entry name" value="Cytotoxic_necrot_fac-like_cat"/>
</dbReference>
<dbReference type="Pfam" id="PF02578">
    <property type="entry name" value="Cu-oxidase_4"/>
    <property type="match status" value="1"/>
</dbReference>
<comment type="function">
    <text evidence="2">Purine nucleoside enzyme that catalyzes the phosphorolysis of adenosine and inosine nucleosides, yielding D-ribose 1-phosphate and the respective free bases, adenine and hypoxanthine. Also catalyzes the phosphorolysis of S-methyl-5'-thioadenosine into adenine and S-methyl-5-thio-alpha-D-ribose 1-phosphate. Also has adenosine deaminase activity.</text>
</comment>
<organism evidence="12 13">
    <name type="scientific">Fusibacillus kribbianus</name>
    <dbReference type="NCBI Taxonomy" id="3044208"/>
    <lineage>
        <taxon>Bacteria</taxon>
        <taxon>Bacillati</taxon>
        <taxon>Bacillota</taxon>
        <taxon>Clostridia</taxon>
        <taxon>Lachnospirales</taxon>
        <taxon>Lachnospiraceae</taxon>
        <taxon>Fusibacillus</taxon>
    </lineage>
</organism>
<gene>
    <name evidence="12" type="primary">pgeF</name>
    <name evidence="12" type="ORF">QJ036_04495</name>
</gene>
<accession>A0AAP4B8N8</accession>
<dbReference type="InterPro" id="IPR038371">
    <property type="entry name" value="Cu_polyphenol_OxRdtase_sf"/>
</dbReference>
<dbReference type="InterPro" id="IPR003730">
    <property type="entry name" value="Cu_polyphenol_OxRdtase"/>
</dbReference>
<proteinExistence type="inferred from homology"/>
<comment type="catalytic activity">
    <reaction evidence="1">
        <text>inosine + phosphate = alpha-D-ribose 1-phosphate + hypoxanthine</text>
        <dbReference type="Rhea" id="RHEA:27646"/>
        <dbReference type="ChEBI" id="CHEBI:17368"/>
        <dbReference type="ChEBI" id="CHEBI:17596"/>
        <dbReference type="ChEBI" id="CHEBI:43474"/>
        <dbReference type="ChEBI" id="CHEBI:57720"/>
        <dbReference type="EC" id="2.4.2.1"/>
    </reaction>
    <physiologicalReaction direction="left-to-right" evidence="1">
        <dbReference type="Rhea" id="RHEA:27647"/>
    </physiologicalReaction>
</comment>
<keyword evidence="13" id="KW-1185">Reference proteome</keyword>
<dbReference type="Proteomes" id="UP001300383">
    <property type="component" value="Unassembled WGS sequence"/>
</dbReference>
<evidence type="ECO:0000256" key="4">
    <source>
        <dbReference type="ARBA" id="ARBA00022679"/>
    </source>
</evidence>
<protein>
    <recommendedName>
        <fullName evidence="11">Purine nucleoside phosphorylase</fullName>
    </recommendedName>
</protein>
<name>A0AAP4B8N8_9FIRM</name>
<dbReference type="SUPFAM" id="SSF64438">
    <property type="entry name" value="CNF1/YfiH-like putative cysteine hydrolases"/>
    <property type="match status" value="1"/>
</dbReference>
<evidence type="ECO:0000256" key="1">
    <source>
        <dbReference type="ARBA" id="ARBA00000553"/>
    </source>
</evidence>
<dbReference type="NCBIfam" id="TIGR00726">
    <property type="entry name" value="peptidoglycan editing factor PgeF"/>
    <property type="match status" value="1"/>
</dbReference>
<evidence type="ECO:0000256" key="9">
    <source>
        <dbReference type="ARBA" id="ARBA00048968"/>
    </source>
</evidence>
<comment type="catalytic activity">
    <reaction evidence="8">
        <text>adenosine + H2O + H(+) = inosine + NH4(+)</text>
        <dbReference type="Rhea" id="RHEA:24408"/>
        <dbReference type="ChEBI" id="CHEBI:15377"/>
        <dbReference type="ChEBI" id="CHEBI:15378"/>
        <dbReference type="ChEBI" id="CHEBI:16335"/>
        <dbReference type="ChEBI" id="CHEBI:17596"/>
        <dbReference type="ChEBI" id="CHEBI:28938"/>
        <dbReference type="EC" id="3.5.4.4"/>
    </reaction>
    <physiologicalReaction direction="left-to-right" evidence="8">
        <dbReference type="Rhea" id="RHEA:24409"/>
    </physiologicalReaction>
</comment>
<reference evidence="12 13" key="1">
    <citation type="submission" date="2023-05" db="EMBL/GenBank/DDBJ databases">
        <title>[ruminococcus] sp. nov., isolated from a pig farm feces dump.</title>
        <authorList>
            <person name="Chang Y.-H."/>
        </authorList>
    </citation>
    <scope>NUCLEOTIDE SEQUENCE [LARGE SCALE GENOMIC DNA]</scope>
    <source>
        <strain evidence="12 13">YH-rum2234</strain>
    </source>
</reference>
<dbReference type="Gene3D" id="3.60.140.10">
    <property type="entry name" value="CNF1/YfiH-like putative cysteine hydrolases"/>
    <property type="match status" value="1"/>
</dbReference>
<evidence type="ECO:0000256" key="2">
    <source>
        <dbReference type="ARBA" id="ARBA00003215"/>
    </source>
</evidence>
<evidence type="ECO:0000256" key="3">
    <source>
        <dbReference type="ARBA" id="ARBA00007353"/>
    </source>
</evidence>
<dbReference type="RefSeq" id="WP_283230249.1">
    <property type="nucleotide sequence ID" value="NZ_JASGBQ010000004.1"/>
</dbReference>
<dbReference type="EMBL" id="JASGBQ010000004">
    <property type="protein sequence ID" value="MDI9241739.1"/>
    <property type="molecule type" value="Genomic_DNA"/>
</dbReference>
<evidence type="ECO:0000256" key="10">
    <source>
        <dbReference type="ARBA" id="ARBA00049893"/>
    </source>
</evidence>
<comment type="similarity">
    <text evidence="3 11">Belongs to the purine nucleoside phosphorylase YfiH/LACC1 family.</text>
</comment>
<comment type="catalytic activity">
    <reaction evidence="10">
        <text>S-methyl-5'-thioadenosine + phosphate = 5-(methylsulfanyl)-alpha-D-ribose 1-phosphate + adenine</text>
        <dbReference type="Rhea" id="RHEA:11852"/>
        <dbReference type="ChEBI" id="CHEBI:16708"/>
        <dbReference type="ChEBI" id="CHEBI:17509"/>
        <dbReference type="ChEBI" id="CHEBI:43474"/>
        <dbReference type="ChEBI" id="CHEBI:58533"/>
        <dbReference type="EC" id="2.4.2.28"/>
    </reaction>
    <physiologicalReaction direction="left-to-right" evidence="10">
        <dbReference type="Rhea" id="RHEA:11853"/>
    </physiologicalReaction>
</comment>
<dbReference type="AlphaFoldDB" id="A0AAP4B8N8"/>
<dbReference type="GO" id="GO:0017061">
    <property type="term" value="F:S-methyl-5-thioadenosine phosphorylase activity"/>
    <property type="evidence" value="ECO:0007669"/>
    <property type="project" value="UniProtKB-EC"/>
</dbReference>
<dbReference type="CDD" id="cd16833">
    <property type="entry name" value="YfiH"/>
    <property type="match status" value="1"/>
</dbReference>
<keyword evidence="7" id="KW-0862">Zinc</keyword>
<evidence type="ECO:0000256" key="5">
    <source>
        <dbReference type="ARBA" id="ARBA00022723"/>
    </source>
</evidence>
<evidence type="ECO:0000256" key="7">
    <source>
        <dbReference type="ARBA" id="ARBA00022833"/>
    </source>
</evidence>
<dbReference type="PANTHER" id="PTHR30616">
    <property type="entry name" value="UNCHARACTERIZED PROTEIN YFIH"/>
    <property type="match status" value="1"/>
</dbReference>
<evidence type="ECO:0000256" key="8">
    <source>
        <dbReference type="ARBA" id="ARBA00047989"/>
    </source>
</evidence>
<keyword evidence="5" id="KW-0479">Metal-binding</keyword>
<evidence type="ECO:0000313" key="12">
    <source>
        <dbReference type="EMBL" id="MDI9241739.1"/>
    </source>
</evidence>
<dbReference type="GO" id="GO:0016787">
    <property type="term" value="F:hydrolase activity"/>
    <property type="evidence" value="ECO:0007669"/>
    <property type="project" value="UniProtKB-KW"/>
</dbReference>
<keyword evidence="6" id="KW-0378">Hydrolase</keyword>
<evidence type="ECO:0000313" key="13">
    <source>
        <dbReference type="Proteomes" id="UP001300383"/>
    </source>
</evidence>
<comment type="caution">
    <text evidence="12">The sequence shown here is derived from an EMBL/GenBank/DDBJ whole genome shotgun (WGS) entry which is preliminary data.</text>
</comment>
<dbReference type="GO" id="GO:0005507">
    <property type="term" value="F:copper ion binding"/>
    <property type="evidence" value="ECO:0007669"/>
    <property type="project" value="TreeGrafter"/>
</dbReference>
<dbReference type="PANTHER" id="PTHR30616:SF2">
    <property type="entry name" value="PURINE NUCLEOSIDE PHOSPHORYLASE LACC1"/>
    <property type="match status" value="1"/>
</dbReference>
<comment type="catalytic activity">
    <reaction evidence="9">
        <text>adenosine + phosphate = alpha-D-ribose 1-phosphate + adenine</text>
        <dbReference type="Rhea" id="RHEA:27642"/>
        <dbReference type="ChEBI" id="CHEBI:16335"/>
        <dbReference type="ChEBI" id="CHEBI:16708"/>
        <dbReference type="ChEBI" id="CHEBI:43474"/>
        <dbReference type="ChEBI" id="CHEBI:57720"/>
        <dbReference type="EC" id="2.4.2.1"/>
    </reaction>
    <physiologicalReaction direction="left-to-right" evidence="9">
        <dbReference type="Rhea" id="RHEA:27643"/>
    </physiologicalReaction>
</comment>
<sequence>MDILWKRRGKTRDGLVCREKNGVPFLSFGLLEACDFVKQGFSTRMGGVSEGDCASMNLGFSRGDERERVMENYRRMAAALDMPMERMVLSKQTHTTNVRVVTEADAGNGIVRPLPYTDVDGLVTNVENLPLVTFYADCVPLYFVDPVNRAIGLSHSGWRGTVNRMGLHTLNRMAEEYGTKPDQVLACVGPSICRDCYEVSLDVALEFRQAFGEKAELLLDEKPNGKFQLDLWQANRQILLEAGVREEHLAVTDLCTCCNPTLLFSHRASGGKRGNLAAFLCLCSG</sequence>
<evidence type="ECO:0000256" key="11">
    <source>
        <dbReference type="RuleBase" id="RU361274"/>
    </source>
</evidence>
<evidence type="ECO:0000256" key="6">
    <source>
        <dbReference type="ARBA" id="ARBA00022801"/>
    </source>
</evidence>